<dbReference type="AlphaFoldDB" id="S8BG62"/>
<evidence type="ECO:0000313" key="1">
    <source>
        <dbReference type="EMBL" id="EPS34107.1"/>
    </source>
</evidence>
<gene>
    <name evidence="1" type="ORF">PDE_09069</name>
</gene>
<accession>S8BG62</accession>
<keyword evidence="2" id="KW-1185">Reference proteome</keyword>
<reference evidence="1 2" key="1">
    <citation type="journal article" date="2013" name="PLoS ONE">
        <title>Genomic and secretomic analyses reveal unique features of the lignocellulolytic enzyme system of Penicillium decumbens.</title>
        <authorList>
            <person name="Liu G."/>
            <person name="Zhang L."/>
            <person name="Wei X."/>
            <person name="Zou G."/>
            <person name="Qin Y."/>
            <person name="Ma L."/>
            <person name="Li J."/>
            <person name="Zheng H."/>
            <person name="Wang S."/>
            <person name="Wang C."/>
            <person name="Xun L."/>
            <person name="Zhao G.-P."/>
            <person name="Zhou Z."/>
            <person name="Qu Y."/>
        </authorList>
    </citation>
    <scope>NUCLEOTIDE SEQUENCE [LARGE SCALE GENOMIC DNA]</scope>
    <source>
        <strain evidence="2">114-2 / CGMCC 5302</strain>
    </source>
</reference>
<name>S8BG62_PENO1</name>
<dbReference type="Proteomes" id="UP000019376">
    <property type="component" value="Unassembled WGS sequence"/>
</dbReference>
<sequence length="32" mass="3941">MRRFSQINGFEARRSKGTWKSLDLYLFDKNEF</sequence>
<protein>
    <submittedName>
        <fullName evidence="1">Uncharacterized protein</fullName>
    </submittedName>
</protein>
<proteinExistence type="predicted"/>
<organism evidence="1 2">
    <name type="scientific">Penicillium oxalicum (strain 114-2 / CGMCC 5302)</name>
    <name type="common">Penicillium decumbens</name>
    <dbReference type="NCBI Taxonomy" id="933388"/>
    <lineage>
        <taxon>Eukaryota</taxon>
        <taxon>Fungi</taxon>
        <taxon>Dikarya</taxon>
        <taxon>Ascomycota</taxon>
        <taxon>Pezizomycotina</taxon>
        <taxon>Eurotiomycetes</taxon>
        <taxon>Eurotiomycetidae</taxon>
        <taxon>Eurotiales</taxon>
        <taxon>Aspergillaceae</taxon>
        <taxon>Penicillium</taxon>
    </lineage>
</organism>
<dbReference type="HOGENOM" id="CLU_3392484_0_0_1"/>
<evidence type="ECO:0000313" key="2">
    <source>
        <dbReference type="Proteomes" id="UP000019376"/>
    </source>
</evidence>
<dbReference type="EMBL" id="KB644415">
    <property type="protein sequence ID" value="EPS34107.1"/>
    <property type="molecule type" value="Genomic_DNA"/>
</dbReference>